<evidence type="ECO:0000259" key="3">
    <source>
        <dbReference type="Pfam" id="PF01370"/>
    </source>
</evidence>
<dbReference type="InterPro" id="IPR001451">
    <property type="entry name" value="Hexapep"/>
</dbReference>
<protein>
    <submittedName>
        <fullName evidence="4">NAD-dependent epimerase/dehydratase family protein</fullName>
    </submittedName>
</protein>
<dbReference type="SUPFAM" id="SSF51735">
    <property type="entry name" value="NAD(P)-binding Rossmann-fold domains"/>
    <property type="match status" value="1"/>
</dbReference>
<comment type="similarity">
    <text evidence="1">Belongs to the transferase hexapeptide repeat family.</text>
</comment>
<dbReference type="CDD" id="cd04647">
    <property type="entry name" value="LbH_MAT_like"/>
    <property type="match status" value="1"/>
</dbReference>
<dbReference type="Proteomes" id="UP000283501">
    <property type="component" value="Unassembled WGS sequence"/>
</dbReference>
<evidence type="ECO:0000256" key="1">
    <source>
        <dbReference type="ARBA" id="ARBA00007274"/>
    </source>
</evidence>
<evidence type="ECO:0000256" key="2">
    <source>
        <dbReference type="ARBA" id="ARBA00022679"/>
    </source>
</evidence>
<dbReference type="Pfam" id="PF01370">
    <property type="entry name" value="Epimerase"/>
    <property type="match status" value="1"/>
</dbReference>
<dbReference type="InterPro" id="IPR011004">
    <property type="entry name" value="Trimer_LpxA-like_sf"/>
</dbReference>
<name>A0A414M153_9FIRM</name>
<keyword evidence="2" id="KW-0808">Transferase</keyword>
<evidence type="ECO:0000313" key="5">
    <source>
        <dbReference type="Proteomes" id="UP000283501"/>
    </source>
</evidence>
<proteinExistence type="inferred from homology"/>
<feature type="domain" description="NAD-dependent epimerase/dehydratase" evidence="3">
    <location>
        <begin position="4"/>
        <end position="214"/>
    </location>
</feature>
<dbReference type="InterPro" id="IPR001509">
    <property type="entry name" value="Epimerase_deHydtase"/>
</dbReference>
<dbReference type="Gene3D" id="2.160.10.10">
    <property type="entry name" value="Hexapeptide repeat proteins"/>
    <property type="match status" value="1"/>
</dbReference>
<gene>
    <name evidence="4" type="ORF">DW703_12710</name>
</gene>
<dbReference type="InterPro" id="IPR036291">
    <property type="entry name" value="NAD(P)-bd_dom_sf"/>
</dbReference>
<dbReference type="GO" id="GO:0008374">
    <property type="term" value="F:O-acyltransferase activity"/>
    <property type="evidence" value="ECO:0007669"/>
    <property type="project" value="TreeGrafter"/>
</dbReference>
<dbReference type="Gene3D" id="3.40.50.720">
    <property type="entry name" value="NAD(P)-binding Rossmann-like Domain"/>
    <property type="match status" value="1"/>
</dbReference>
<dbReference type="AlphaFoldDB" id="A0A414M153"/>
<dbReference type="InterPro" id="IPR051159">
    <property type="entry name" value="Hexapeptide_acetyltransf"/>
</dbReference>
<dbReference type="PANTHER" id="PTHR23416">
    <property type="entry name" value="SIALIC ACID SYNTHASE-RELATED"/>
    <property type="match status" value="1"/>
</dbReference>
<reference evidence="4 5" key="1">
    <citation type="submission" date="2018-08" db="EMBL/GenBank/DDBJ databases">
        <title>A genome reference for cultivated species of the human gut microbiota.</title>
        <authorList>
            <person name="Zou Y."/>
            <person name="Xue W."/>
            <person name="Luo G."/>
        </authorList>
    </citation>
    <scope>NUCLEOTIDE SEQUENCE [LARGE SCALE GENOMIC DNA]</scope>
    <source>
        <strain evidence="4 5">AM26-2LB</strain>
    </source>
</reference>
<dbReference type="PANTHER" id="PTHR23416:SF23">
    <property type="entry name" value="ACETYLTRANSFERASE C18B11.09C-RELATED"/>
    <property type="match status" value="1"/>
</dbReference>
<organism evidence="4 5">
    <name type="scientific">Agathobacter rectalis</name>
    <dbReference type="NCBI Taxonomy" id="39491"/>
    <lineage>
        <taxon>Bacteria</taxon>
        <taxon>Bacillati</taxon>
        <taxon>Bacillota</taxon>
        <taxon>Clostridia</taxon>
        <taxon>Lachnospirales</taxon>
        <taxon>Lachnospiraceae</taxon>
        <taxon>Agathobacter</taxon>
    </lineage>
</organism>
<evidence type="ECO:0000313" key="4">
    <source>
        <dbReference type="EMBL" id="RHF01594.1"/>
    </source>
</evidence>
<sequence>MTKILILGGSGILSLDVLNEGLRRSYDITCITRGIRDYRLPRGVNIIHGDVNKLDGVVDGLDNNYDAIFDFLSFDVKGLKYKLDYLATKCKQYFFVSSSVAYSFEDEVITENTKLGNEYWDYGSNKVKCEQFLRDNYKKYGIIFTIIRPYITYGKTRIPFGIIPVNGEYWSLANRIINDKPILLWDNGKAKCTLTNTVDFAKAYIDLVNNPKAYNEAFHITSGEVLTWNEVLQYVGKELKKKPIVFSASTDDIIKVLPEYSGVLLGDKARDRIFDNSKIVDAAPDFRNFKPFAVGIAETIKNYESNPRERTIDYEWDGRIDWAINKLAKKQGIKLDKLKLRFRSSEKVVSFKDKISYYCGRYPTLGRFCNYIRKGLSFFKKILRYFKKKCPDRIKRIVLRKPESDLNMAFHYLGNNCKLCNCDFGNDLKLISIGNNVVIEDNTKFINYRPTAEFFDGIIDNGENQKLRNLGPIDIADNVYICSNVILYPNVKIGKNCLILDGSVITTSIEENSVVMGNPARVIAKIDDWYLNIKNINLKYPWYNKNISHDEIVRQREQYFFEGKQHEY</sequence>
<dbReference type="RefSeq" id="WP_118141759.1">
    <property type="nucleotide sequence ID" value="NZ_JADMPC010000003.1"/>
</dbReference>
<accession>A0A414M153</accession>
<comment type="caution">
    <text evidence="4">The sequence shown here is derived from an EMBL/GenBank/DDBJ whole genome shotgun (WGS) entry which is preliminary data.</text>
</comment>
<dbReference type="SUPFAM" id="SSF51161">
    <property type="entry name" value="Trimeric LpxA-like enzymes"/>
    <property type="match status" value="1"/>
</dbReference>
<dbReference type="EMBL" id="QSKY01000022">
    <property type="protein sequence ID" value="RHF01594.1"/>
    <property type="molecule type" value="Genomic_DNA"/>
</dbReference>
<dbReference type="Pfam" id="PF00132">
    <property type="entry name" value="Hexapep"/>
    <property type="match status" value="1"/>
</dbReference>